<comment type="similarity">
    <text evidence="1 6">Belongs to the glycosyl hydrolase 43 family.</text>
</comment>
<dbReference type="InterPro" id="IPR051795">
    <property type="entry name" value="Glycosyl_Hydrlase_43"/>
</dbReference>
<sequence length="576" mass="62287">MTAAPAGATTARNASTPGRTAALRNPVLPGFHPDPSILRVGPDYYVATSTFEWCPGVRLHHSRDLVNWTPIGGALTDERLLPMAGNPDSGGVWAPCLSHADGLFHLVWSNVRSLGGAFKDVRNYVATAPHPTGPWSDPVEVHGAGFDPSLFHDEDGRSWLLAMRWDHRPGHDPFGGIVIQEWDRARRTTTGPLRTLWNGGPLGRTEGPHLYRRDGWYYLMVAEGGTGYEHAVTVARARTLDGPWEADPAGAMLTSYGTEATLQKAGHGCLVSTEHDEWYLAHLCARPLTPGGRCVLGRETAIQRVTWTEDGWPRLADGGRQPHEFVTVPGTAEPATVPAHDAPFADDFTAPQLRHEWATLRIHPSPDWLSLTERPGALRLRGQESPASTHRQSLVARRQQHHACRAEVTVEFAPTSPQQFAGLIHYYNSQLWHYLHITRDEELGQVLRLGVYDNGGYSEPAAPVELPDPGPVRLRLDVAGATGTFAYALDPKPGGGTAGGAAFQPVGPPLDVTRLSDEYAVTGPAAFPTTWGFTGAFIGMAAHDLTREGATADFTAFRYLPGPPQGVAGPGTPNAD</sequence>
<gene>
    <name evidence="9" type="ORF">FH607_008585</name>
</gene>
<evidence type="ECO:0000256" key="7">
    <source>
        <dbReference type="SAM" id="MobiDB-lite"/>
    </source>
</evidence>
<dbReference type="InterPro" id="IPR023296">
    <property type="entry name" value="Glyco_hydro_beta-prop_sf"/>
</dbReference>
<organism evidence="9 10">
    <name type="scientific">Streptomyces mimosae</name>
    <dbReference type="NCBI Taxonomy" id="2586635"/>
    <lineage>
        <taxon>Bacteria</taxon>
        <taxon>Bacillati</taxon>
        <taxon>Actinomycetota</taxon>
        <taxon>Actinomycetes</taxon>
        <taxon>Kitasatosporales</taxon>
        <taxon>Streptomycetaceae</taxon>
        <taxon>Streptomyces</taxon>
    </lineage>
</organism>
<dbReference type="InterPro" id="IPR013320">
    <property type="entry name" value="ConA-like_dom_sf"/>
</dbReference>
<dbReference type="Pfam" id="PF17851">
    <property type="entry name" value="GH43_C2"/>
    <property type="match status" value="1"/>
</dbReference>
<name>A0A5N6AGM6_9ACTN</name>
<evidence type="ECO:0000313" key="9">
    <source>
        <dbReference type="EMBL" id="KAB8166959.1"/>
    </source>
</evidence>
<feature type="domain" description="Beta-xylosidase C-terminal Concanavalin A-like" evidence="8">
    <location>
        <begin position="346"/>
        <end position="559"/>
    </location>
</feature>
<keyword evidence="3 6" id="KW-0326">Glycosidase</keyword>
<comment type="caution">
    <text evidence="9">The sequence shown here is derived from an EMBL/GenBank/DDBJ whole genome shotgun (WGS) entry which is preliminary data.</text>
</comment>
<evidence type="ECO:0000256" key="1">
    <source>
        <dbReference type="ARBA" id="ARBA00009865"/>
    </source>
</evidence>
<dbReference type="SUPFAM" id="SSF75005">
    <property type="entry name" value="Arabinanase/levansucrase/invertase"/>
    <property type="match status" value="1"/>
</dbReference>
<evidence type="ECO:0000256" key="3">
    <source>
        <dbReference type="ARBA" id="ARBA00023295"/>
    </source>
</evidence>
<evidence type="ECO:0000256" key="2">
    <source>
        <dbReference type="ARBA" id="ARBA00022801"/>
    </source>
</evidence>
<evidence type="ECO:0000313" key="10">
    <source>
        <dbReference type="Proteomes" id="UP000314251"/>
    </source>
</evidence>
<evidence type="ECO:0000256" key="5">
    <source>
        <dbReference type="PIRSR" id="PIRSR606710-2"/>
    </source>
</evidence>
<feature type="active site" description="Proton donor" evidence="4">
    <location>
        <position position="206"/>
    </location>
</feature>
<feature type="region of interest" description="Disordered" evidence="7">
    <location>
        <begin position="1"/>
        <end position="24"/>
    </location>
</feature>
<dbReference type="CDD" id="cd09000">
    <property type="entry name" value="GH43_SXA-like"/>
    <property type="match status" value="1"/>
</dbReference>
<evidence type="ECO:0000259" key="8">
    <source>
        <dbReference type="Pfam" id="PF17851"/>
    </source>
</evidence>
<dbReference type="Pfam" id="PF04616">
    <property type="entry name" value="Glyco_hydro_43"/>
    <property type="match status" value="1"/>
</dbReference>
<keyword evidence="2 6" id="KW-0378">Hydrolase</keyword>
<feature type="active site" description="Proton acceptor" evidence="4">
    <location>
        <position position="34"/>
    </location>
</feature>
<dbReference type="EMBL" id="VDLY02000005">
    <property type="protein sequence ID" value="KAB8166959.1"/>
    <property type="molecule type" value="Genomic_DNA"/>
</dbReference>
<dbReference type="AlphaFoldDB" id="A0A5N6AGM6"/>
<dbReference type="InterPro" id="IPR041542">
    <property type="entry name" value="GH43_C2"/>
</dbReference>
<dbReference type="Gene3D" id="2.115.10.20">
    <property type="entry name" value="Glycosyl hydrolase domain, family 43"/>
    <property type="match status" value="1"/>
</dbReference>
<dbReference type="RefSeq" id="WP_139667335.1">
    <property type="nucleotide sequence ID" value="NZ_VDLY02000005.1"/>
</dbReference>
<keyword evidence="10" id="KW-1185">Reference proteome</keyword>
<feature type="compositionally biased region" description="Low complexity" evidence="7">
    <location>
        <begin position="1"/>
        <end position="14"/>
    </location>
</feature>
<evidence type="ECO:0000256" key="4">
    <source>
        <dbReference type="PIRSR" id="PIRSR606710-1"/>
    </source>
</evidence>
<reference evidence="9" key="1">
    <citation type="submission" date="2019-10" db="EMBL/GenBank/DDBJ databases">
        <title>Nonomuraea sp. nov., isolated from Phyllanthus amarus.</title>
        <authorList>
            <person name="Klykleung N."/>
            <person name="Tanasupawat S."/>
        </authorList>
    </citation>
    <scope>NUCLEOTIDE SEQUENCE [LARGE SCALE GENOMIC DNA]</scope>
    <source>
        <strain evidence="9">3MP-10</strain>
    </source>
</reference>
<dbReference type="InterPro" id="IPR006710">
    <property type="entry name" value="Glyco_hydro_43"/>
</dbReference>
<dbReference type="GO" id="GO:0004553">
    <property type="term" value="F:hydrolase activity, hydrolyzing O-glycosyl compounds"/>
    <property type="evidence" value="ECO:0007669"/>
    <property type="project" value="InterPro"/>
</dbReference>
<dbReference type="Proteomes" id="UP000314251">
    <property type="component" value="Unassembled WGS sequence"/>
</dbReference>
<protein>
    <submittedName>
        <fullName evidence="9">Family 43 glycosylhydrolase</fullName>
    </submittedName>
</protein>
<dbReference type="PANTHER" id="PTHR42812:SF12">
    <property type="entry name" value="BETA-XYLOSIDASE-RELATED"/>
    <property type="match status" value="1"/>
</dbReference>
<proteinExistence type="inferred from homology"/>
<dbReference type="PANTHER" id="PTHR42812">
    <property type="entry name" value="BETA-XYLOSIDASE"/>
    <property type="match status" value="1"/>
</dbReference>
<dbReference type="SUPFAM" id="SSF49899">
    <property type="entry name" value="Concanavalin A-like lectins/glucanases"/>
    <property type="match status" value="1"/>
</dbReference>
<accession>A0A5N6AGM6</accession>
<dbReference type="OrthoDB" id="9801455at2"/>
<dbReference type="Gene3D" id="2.60.120.200">
    <property type="match status" value="1"/>
</dbReference>
<dbReference type="GO" id="GO:0005975">
    <property type="term" value="P:carbohydrate metabolic process"/>
    <property type="evidence" value="ECO:0007669"/>
    <property type="project" value="InterPro"/>
</dbReference>
<feature type="site" description="Important for catalytic activity, responsible for pKa modulation of the active site Glu and correct orientation of both the proton donor and substrate" evidence="5">
    <location>
        <position position="147"/>
    </location>
</feature>
<evidence type="ECO:0000256" key="6">
    <source>
        <dbReference type="RuleBase" id="RU361187"/>
    </source>
</evidence>